<organism evidence="3 4">
    <name type="scientific">Corynebacterium godavarianum</name>
    <dbReference type="NCBI Taxonomy" id="2054421"/>
    <lineage>
        <taxon>Bacteria</taxon>
        <taxon>Bacillati</taxon>
        <taxon>Actinomycetota</taxon>
        <taxon>Actinomycetes</taxon>
        <taxon>Mycobacteriales</taxon>
        <taxon>Corynebacteriaceae</taxon>
        <taxon>Corynebacterium</taxon>
    </lineage>
</organism>
<dbReference type="Gene3D" id="1.10.10.60">
    <property type="entry name" value="Homeodomain-like"/>
    <property type="match status" value="1"/>
</dbReference>
<dbReference type="Gene3D" id="3.30.420.10">
    <property type="entry name" value="Ribonuclease H-like superfamily/Ribonuclease H"/>
    <property type="match status" value="1"/>
</dbReference>
<dbReference type="SUPFAM" id="SSF46689">
    <property type="entry name" value="Homeodomain-like"/>
    <property type="match status" value="1"/>
</dbReference>
<dbReference type="Pfam" id="PF13276">
    <property type="entry name" value="HTH_21"/>
    <property type="match status" value="1"/>
</dbReference>
<name>A0ABY3DYD6_9CORY</name>
<reference evidence="3 4" key="1">
    <citation type="submission" date="2019-07" db="EMBL/GenBank/DDBJ databases">
        <title>Draft genome of Corynebacterium godavarianum and other related strains.</title>
        <authorList>
            <person name="Bernier A.-M."/>
            <person name="Bernard K."/>
        </authorList>
    </citation>
    <scope>NUCLEOTIDE SEQUENCE [LARGE SCALE GENOMIC DNA]</scope>
    <source>
        <strain evidence="3 4">LMG 29598</strain>
    </source>
</reference>
<accession>A0ABY3DYD6</accession>
<dbReference type="InterPro" id="IPR012337">
    <property type="entry name" value="RNaseH-like_sf"/>
</dbReference>
<dbReference type="InterPro" id="IPR002514">
    <property type="entry name" value="Transposase_8"/>
</dbReference>
<dbReference type="InterPro" id="IPR048020">
    <property type="entry name" value="Transpos_IS3"/>
</dbReference>
<evidence type="ECO:0000256" key="1">
    <source>
        <dbReference type="ARBA" id="ARBA00002286"/>
    </source>
</evidence>
<dbReference type="InterPro" id="IPR009057">
    <property type="entry name" value="Homeodomain-like_sf"/>
</dbReference>
<protein>
    <submittedName>
        <fullName evidence="3">IS3 family transposase</fullName>
    </submittedName>
</protein>
<dbReference type="Proteomes" id="UP000320747">
    <property type="component" value="Unassembled WGS sequence"/>
</dbReference>
<dbReference type="InterPro" id="IPR050900">
    <property type="entry name" value="Transposase_IS3/IS150/IS904"/>
</dbReference>
<dbReference type="PROSITE" id="PS50994">
    <property type="entry name" value="INTEGRASE"/>
    <property type="match status" value="1"/>
</dbReference>
<sequence length="418" mass="46605">MPRKTYTEQFKRDAVALYESTPGATVNAIASDLGVNRNSLRTWLDSFGTGTKTNANGEKVASPVAAANSARTPAEGLSDTERIRVLERENAKLREEREILRKAAKYFAEGDELVNRFRFVDDHRDFYEVKRLCEVLKINRSSYYAWKSAAPARQQRLVADAVLGAQIKTTFNAENGCYGAKRVTASINASDGNSAGGVAVQRVNHKRTARLMRQMGLFGYTKKRRVKTTVSAKRVPTFPDLLKRRFTAAKPNTVYVGDITYLPIADGSNMYLATVIDCYSRQLTGFAIADHMRTELVEEALTMARKVRGDLNGAIFHSDHGSVYTSEQYRRLCEQFGVTQSMGAIGTSADNSLAESFNASLKREVLQDESIFASQLACRRDVFRWCTRYNTKRLHSWCGYRSPNAFEAAGLATLTIAS</sequence>
<comment type="function">
    <text evidence="1">Involved in the transposition of the insertion sequence.</text>
</comment>
<comment type="caution">
    <text evidence="3">The sequence shown here is derived from an EMBL/GenBank/DDBJ whole genome shotgun (WGS) entry which is preliminary data.</text>
</comment>
<feature type="domain" description="Integrase catalytic" evidence="2">
    <location>
        <begin position="247"/>
        <end position="411"/>
    </location>
</feature>
<dbReference type="NCBIfam" id="NF033516">
    <property type="entry name" value="transpos_IS3"/>
    <property type="match status" value="1"/>
</dbReference>
<dbReference type="RefSeq" id="WP_154880509.1">
    <property type="nucleotide sequence ID" value="NZ_JAADJX010000001.1"/>
</dbReference>
<dbReference type="PANTHER" id="PTHR46889:SF4">
    <property type="entry name" value="TRANSPOSASE INSO FOR INSERTION SEQUENCE ELEMENT IS911B-RELATED"/>
    <property type="match status" value="1"/>
</dbReference>
<dbReference type="InterPro" id="IPR001584">
    <property type="entry name" value="Integrase_cat-core"/>
</dbReference>
<keyword evidence="4" id="KW-1185">Reference proteome</keyword>
<dbReference type="Pfam" id="PF00665">
    <property type="entry name" value="rve"/>
    <property type="match status" value="1"/>
</dbReference>
<dbReference type="PANTHER" id="PTHR46889">
    <property type="entry name" value="TRANSPOSASE INSF FOR INSERTION SEQUENCE IS3B-RELATED"/>
    <property type="match status" value="1"/>
</dbReference>
<evidence type="ECO:0000313" key="3">
    <source>
        <dbReference type="EMBL" id="TSJ71154.1"/>
    </source>
</evidence>
<gene>
    <name evidence="3" type="ORF">FPH17_10820</name>
</gene>
<dbReference type="EMBL" id="VMHH01000012">
    <property type="protein sequence ID" value="TSJ71154.1"/>
    <property type="molecule type" value="Genomic_DNA"/>
</dbReference>
<dbReference type="Pfam" id="PF01527">
    <property type="entry name" value="HTH_Tnp_1"/>
    <property type="match status" value="1"/>
</dbReference>
<evidence type="ECO:0000259" key="2">
    <source>
        <dbReference type="PROSITE" id="PS50994"/>
    </source>
</evidence>
<dbReference type="SUPFAM" id="SSF53098">
    <property type="entry name" value="Ribonuclease H-like"/>
    <property type="match status" value="1"/>
</dbReference>
<evidence type="ECO:0000313" key="4">
    <source>
        <dbReference type="Proteomes" id="UP000320747"/>
    </source>
</evidence>
<proteinExistence type="predicted"/>
<dbReference type="InterPro" id="IPR036397">
    <property type="entry name" value="RNaseH_sf"/>
</dbReference>
<dbReference type="InterPro" id="IPR025948">
    <property type="entry name" value="HTH-like_dom"/>
</dbReference>